<dbReference type="EMBL" id="JAESIY010000002">
    <property type="protein sequence ID" value="MBL3655452.1"/>
    <property type="molecule type" value="Genomic_DNA"/>
</dbReference>
<protein>
    <submittedName>
        <fullName evidence="3">Type 1 glutamine amidotransferase</fullName>
    </submittedName>
</protein>
<feature type="domain" description="DJ-1/PfpI" evidence="2">
    <location>
        <begin position="7"/>
        <end position="175"/>
    </location>
</feature>
<evidence type="ECO:0000313" key="4">
    <source>
        <dbReference type="Proteomes" id="UP000659388"/>
    </source>
</evidence>
<dbReference type="PROSITE" id="PS51276">
    <property type="entry name" value="PEPTIDASE_C56_PFPI"/>
    <property type="match status" value="1"/>
</dbReference>
<dbReference type="Gene3D" id="3.40.50.880">
    <property type="match status" value="1"/>
</dbReference>
<dbReference type="AlphaFoldDB" id="A0A937K0E4"/>
<gene>
    <name evidence="3" type="ORF">JL102_04870</name>
</gene>
<proteinExistence type="inferred from homology"/>
<dbReference type="InterPro" id="IPR029062">
    <property type="entry name" value="Class_I_gatase-like"/>
</dbReference>
<dbReference type="Pfam" id="PF01965">
    <property type="entry name" value="DJ-1_PfpI"/>
    <property type="match status" value="1"/>
</dbReference>
<dbReference type="CDD" id="cd03134">
    <property type="entry name" value="GATase1_PfpI_like"/>
    <property type="match status" value="1"/>
</dbReference>
<dbReference type="RefSeq" id="WP_202243122.1">
    <property type="nucleotide sequence ID" value="NZ_JAESIY010000002.1"/>
</dbReference>
<evidence type="ECO:0000259" key="2">
    <source>
        <dbReference type="Pfam" id="PF01965"/>
    </source>
</evidence>
<organism evidence="3 4">
    <name type="scientific">Fulvivirga sediminis</name>
    <dbReference type="NCBI Taxonomy" id="2803949"/>
    <lineage>
        <taxon>Bacteria</taxon>
        <taxon>Pseudomonadati</taxon>
        <taxon>Bacteroidota</taxon>
        <taxon>Cytophagia</taxon>
        <taxon>Cytophagales</taxon>
        <taxon>Fulvivirgaceae</taxon>
        <taxon>Fulvivirga</taxon>
    </lineage>
</organism>
<evidence type="ECO:0000256" key="1">
    <source>
        <dbReference type="ARBA" id="ARBA00008542"/>
    </source>
</evidence>
<comment type="caution">
    <text evidence="3">The sequence shown here is derived from an EMBL/GenBank/DDBJ whole genome shotgun (WGS) entry which is preliminary data.</text>
</comment>
<dbReference type="NCBIfam" id="TIGR01382">
    <property type="entry name" value="PfpI"/>
    <property type="match status" value="1"/>
</dbReference>
<comment type="similarity">
    <text evidence="1">Belongs to the peptidase C56 family.</text>
</comment>
<dbReference type="InterPro" id="IPR006286">
    <property type="entry name" value="C56_PfpI-like"/>
</dbReference>
<reference evidence="3" key="1">
    <citation type="submission" date="2021-01" db="EMBL/GenBank/DDBJ databases">
        <title>Fulvivirga kasyanovii gen. nov., sp nov., a novel member of the phylum Bacteroidetes isolated from seawater in a mussel farm.</title>
        <authorList>
            <person name="Zhao L.-H."/>
            <person name="Wang Z.-J."/>
        </authorList>
    </citation>
    <scope>NUCLEOTIDE SEQUENCE</scope>
    <source>
        <strain evidence="3">2943</strain>
    </source>
</reference>
<evidence type="ECO:0000313" key="3">
    <source>
        <dbReference type="EMBL" id="MBL3655452.1"/>
    </source>
</evidence>
<dbReference type="PANTHER" id="PTHR42733">
    <property type="entry name" value="DJ-1 PROTEIN"/>
    <property type="match status" value="1"/>
</dbReference>
<dbReference type="PANTHER" id="PTHR42733:SF12">
    <property type="entry name" value="PROTEINASE"/>
    <property type="match status" value="1"/>
</dbReference>
<dbReference type="Proteomes" id="UP000659388">
    <property type="component" value="Unassembled WGS sequence"/>
</dbReference>
<dbReference type="SUPFAM" id="SSF52317">
    <property type="entry name" value="Class I glutamine amidotransferase-like"/>
    <property type="match status" value="1"/>
</dbReference>
<dbReference type="InterPro" id="IPR002818">
    <property type="entry name" value="DJ-1/PfpI"/>
</dbReference>
<accession>A0A937K0E4</accession>
<keyword evidence="4" id="KW-1185">Reference proteome</keyword>
<keyword evidence="3" id="KW-0315">Glutamine amidotransferase</keyword>
<sequence length="187" mass="20620">MDILKDRKVAILVADGFEEVEFTEPKKALERAGATVEVISPNDDKVKAWDSTDWGNSYNVDKSLDSALASDYNSLLLPGGVLNPDQLRANDKAVEFVKHFFEAGKPIAAICHGPWTLIETGALEGRKMTSYKSIKTDLINAGAEWVDEEVVTDQGMVTSRNPDDIPAFCKKMIEEFCEGVHEGQKTL</sequence>
<name>A0A937K0E4_9BACT</name>